<evidence type="ECO:0000313" key="2">
    <source>
        <dbReference type="EMBL" id="GIY38924.1"/>
    </source>
</evidence>
<comment type="caution">
    <text evidence="2">The sequence shown here is derived from an EMBL/GenBank/DDBJ whole genome shotgun (WGS) entry which is preliminary data.</text>
</comment>
<organism evidence="2 3">
    <name type="scientific">Caerostris darwini</name>
    <dbReference type="NCBI Taxonomy" id="1538125"/>
    <lineage>
        <taxon>Eukaryota</taxon>
        <taxon>Metazoa</taxon>
        <taxon>Ecdysozoa</taxon>
        <taxon>Arthropoda</taxon>
        <taxon>Chelicerata</taxon>
        <taxon>Arachnida</taxon>
        <taxon>Araneae</taxon>
        <taxon>Araneomorphae</taxon>
        <taxon>Entelegynae</taxon>
        <taxon>Araneoidea</taxon>
        <taxon>Araneidae</taxon>
        <taxon>Caerostris</taxon>
    </lineage>
</organism>
<feature type="region of interest" description="Disordered" evidence="1">
    <location>
        <begin position="56"/>
        <end position="94"/>
    </location>
</feature>
<sequence length="94" mass="9636">MGTELSVVTLGIALGSPGGFMSRRGLGITRLPTKALRHYPSSNNIRGIVAALAPYSATPPPSTDAPAEPIPGRPPGHRRSKGGGAKLSLRPGRS</sequence>
<name>A0AAV4SZS4_9ARAC</name>
<keyword evidence="3" id="KW-1185">Reference proteome</keyword>
<dbReference type="AlphaFoldDB" id="A0AAV4SZS4"/>
<evidence type="ECO:0000313" key="3">
    <source>
        <dbReference type="Proteomes" id="UP001054837"/>
    </source>
</evidence>
<gene>
    <name evidence="2" type="ORF">CDAR_109541</name>
</gene>
<feature type="compositionally biased region" description="Pro residues" evidence="1">
    <location>
        <begin position="57"/>
        <end position="74"/>
    </location>
</feature>
<reference evidence="2 3" key="1">
    <citation type="submission" date="2021-06" db="EMBL/GenBank/DDBJ databases">
        <title>Caerostris darwini draft genome.</title>
        <authorList>
            <person name="Kono N."/>
            <person name="Arakawa K."/>
        </authorList>
    </citation>
    <scope>NUCLEOTIDE SEQUENCE [LARGE SCALE GENOMIC DNA]</scope>
</reference>
<protein>
    <submittedName>
        <fullName evidence="2">Uncharacterized protein</fullName>
    </submittedName>
</protein>
<accession>A0AAV4SZS4</accession>
<proteinExistence type="predicted"/>
<dbReference type="Proteomes" id="UP001054837">
    <property type="component" value="Unassembled WGS sequence"/>
</dbReference>
<dbReference type="EMBL" id="BPLQ01008690">
    <property type="protein sequence ID" value="GIY38924.1"/>
    <property type="molecule type" value="Genomic_DNA"/>
</dbReference>
<evidence type="ECO:0000256" key="1">
    <source>
        <dbReference type="SAM" id="MobiDB-lite"/>
    </source>
</evidence>